<proteinExistence type="predicted"/>
<name>A0A699WNN7_TANCI</name>
<gene>
    <name evidence="1" type="ORF">Tci_918053</name>
</gene>
<dbReference type="EMBL" id="BKCJ011665184">
    <property type="protein sequence ID" value="GFD46084.1"/>
    <property type="molecule type" value="Genomic_DNA"/>
</dbReference>
<dbReference type="AlphaFoldDB" id="A0A699WNN7"/>
<comment type="caution">
    <text evidence="1">The sequence shown here is derived from an EMBL/GenBank/DDBJ whole genome shotgun (WGS) entry which is preliminary data.</text>
</comment>
<organism evidence="1">
    <name type="scientific">Tanacetum cinerariifolium</name>
    <name type="common">Dalmatian daisy</name>
    <name type="synonym">Chrysanthemum cinerariifolium</name>
    <dbReference type="NCBI Taxonomy" id="118510"/>
    <lineage>
        <taxon>Eukaryota</taxon>
        <taxon>Viridiplantae</taxon>
        <taxon>Streptophyta</taxon>
        <taxon>Embryophyta</taxon>
        <taxon>Tracheophyta</taxon>
        <taxon>Spermatophyta</taxon>
        <taxon>Magnoliopsida</taxon>
        <taxon>eudicotyledons</taxon>
        <taxon>Gunneridae</taxon>
        <taxon>Pentapetalae</taxon>
        <taxon>asterids</taxon>
        <taxon>campanulids</taxon>
        <taxon>Asterales</taxon>
        <taxon>Asteraceae</taxon>
        <taxon>Asteroideae</taxon>
        <taxon>Anthemideae</taxon>
        <taxon>Anthemidinae</taxon>
        <taxon>Tanacetum</taxon>
    </lineage>
</organism>
<feature type="non-terminal residue" evidence="1">
    <location>
        <position position="50"/>
    </location>
</feature>
<reference evidence="1" key="1">
    <citation type="journal article" date="2019" name="Sci. Rep.">
        <title>Draft genome of Tanacetum cinerariifolium, the natural source of mosquito coil.</title>
        <authorList>
            <person name="Yamashiro T."/>
            <person name="Shiraishi A."/>
            <person name="Satake H."/>
            <person name="Nakayama K."/>
        </authorList>
    </citation>
    <scope>NUCLEOTIDE SEQUENCE</scope>
</reference>
<protein>
    <submittedName>
        <fullName evidence="1">Uncharacterized protein</fullName>
    </submittedName>
</protein>
<sequence length="50" mass="5739">MWLRLPMLLATMRSFMRGMMRTLSDQTSGIPVMGVTRETWVISPTDLPIL</sequence>
<accession>A0A699WNN7</accession>
<evidence type="ECO:0000313" key="1">
    <source>
        <dbReference type="EMBL" id="GFD46084.1"/>
    </source>
</evidence>